<proteinExistence type="predicted"/>
<comment type="caution">
    <text evidence="6">The sequence shown here is derived from an EMBL/GenBank/DDBJ whole genome shotgun (WGS) entry which is preliminary data.</text>
</comment>
<evidence type="ECO:0000256" key="5">
    <source>
        <dbReference type="SAM" id="Phobius"/>
    </source>
</evidence>
<gene>
    <name evidence="6" type="ORF">H8E29_05740</name>
</gene>
<evidence type="ECO:0000256" key="2">
    <source>
        <dbReference type="ARBA" id="ARBA00022692"/>
    </source>
</evidence>
<evidence type="ECO:0000256" key="3">
    <source>
        <dbReference type="ARBA" id="ARBA00022989"/>
    </source>
</evidence>
<evidence type="ECO:0000313" key="6">
    <source>
        <dbReference type="EMBL" id="MBC8334747.1"/>
    </source>
</evidence>
<dbReference type="InterPro" id="IPR002293">
    <property type="entry name" value="AA/rel_permease1"/>
</dbReference>
<feature type="transmembrane region" description="Helical" evidence="5">
    <location>
        <begin position="123"/>
        <end position="143"/>
    </location>
</feature>
<reference evidence="6 7" key="1">
    <citation type="submission" date="2020-08" db="EMBL/GenBank/DDBJ databases">
        <title>Bridging the membrane lipid divide: bacteria of the FCB group superphylum have the potential to synthesize archaeal ether lipids.</title>
        <authorList>
            <person name="Villanueva L."/>
            <person name="Von Meijenfeldt F.A.B."/>
            <person name="Westbye A.B."/>
            <person name="Yadav S."/>
            <person name="Hopmans E.C."/>
            <person name="Dutilh B.E."/>
            <person name="Sinninghe Damste J.S."/>
        </authorList>
    </citation>
    <scope>NUCLEOTIDE SEQUENCE [LARGE SCALE GENOMIC DNA]</scope>
    <source>
        <strain evidence="6">NIOZ-UU36</strain>
    </source>
</reference>
<protein>
    <submittedName>
        <fullName evidence="6">APC family permease</fullName>
    </submittedName>
</protein>
<feature type="transmembrane region" description="Helical" evidence="5">
    <location>
        <begin position="361"/>
        <end position="382"/>
    </location>
</feature>
<sequence>MAIHERLDKVRGLAIFASDPISSNAYATEAVMSILIVIGSGALSMTMPIVMAIAALVLIVVFSYIQTILHYPKGGGSYIVAKDNLGTLPSLIAAGALLTDYSLTVSVSVSAGIRAIVSAFPEIYDYRVLLALGTIAILTWMNLRGVRESGSVFAFPTYAFIGGVFLVIMIGLVRSFGLFGVAPLAPQVITGEMLTEDLTQLGMIWILLRAFAAGCTALTGIEAISDGVQAFKPPEAKNAAQTMVTMGVIAMTLFVGISFLATYLNLIPAHHDSLLSQLTRTITGEGFIYYWVQIFTMLILVLAANTGYQDFPRLGYFLARDKFMPRWLTNQGDRLVFNGGIITLAIVSSIVVIIFKADEFAMLPLYAIGVMLSFTISQSGMVKLLTKVSKLKPGETLDTLETHLHHEKGWQWKRIVNALGATTTAIVFIVLVVTKFAEGAWIIVLLIPLIITMFYSIHRHYDNVSENLSTRNLEETEISHVADVVILPIGDVHRGTLRALQYAKLITKDVRAVYISTDASLKERFLRRWKKFPLLTQNVNLIGIDYDYRDVLTPLIEYIEHVHSVEFPDQSITVIIPEILTNSLLSSGLHNKTALLLRGRLRHYLDIIIIEIPFHILPPKKKPEFKLTKTVDEVPAPLEDEAPATD</sequence>
<evidence type="ECO:0000256" key="1">
    <source>
        <dbReference type="ARBA" id="ARBA00004141"/>
    </source>
</evidence>
<keyword evidence="2 5" id="KW-0812">Transmembrane</keyword>
<dbReference type="GO" id="GO:0016020">
    <property type="term" value="C:membrane"/>
    <property type="evidence" value="ECO:0007669"/>
    <property type="project" value="UniProtKB-SubCell"/>
</dbReference>
<organism evidence="6 7">
    <name type="scientific">Candidatus Desulfolinea nitratireducens</name>
    <dbReference type="NCBI Taxonomy" id="2841698"/>
    <lineage>
        <taxon>Bacteria</taxon>
        <taxon>Bacillati</taxon>
        <taxon>Chloroflexota</taxon>
        <taxon>Anaerolineae</taxon>
        <taxon>Anaerolineales</taxon>
        <taxon>Anaerolineales incertae sedis</taxon>
        <taxon>Candidatus Desulfolinea</taxon>
    </lineage>
</organism>
<feature type="transmembrane region" description="Helical" evidence="5">
    <location>
        <begin position="415"/>
        <end position="433"/>
    </location>
</feature>
<dbReference type="GO" id="GO:0022857">
    <property type="term" value="F:transmembrane transporter activity"/>
    <property type="evidence" value="ECO:0007669"/>
    <property type="project" value="InterPro"/>
</dbReference>
<feature type="transmembrane region" description="Helical" evidence="5">
    <location>
        <begin position="155"/>
        <end position="182"/>
    </location>
</feature>
<keyword evidence="4 5" id="KW-0472">Membrane</keyword>
<evidence type="ECO:0000313" key="7">
    <source>
        <dbReference type="Proteomes" id="UP000614469"/>
    </source>
</evidence>
<comment type="subcellular location">
    <subcellularLocation>
        <location evidence="1">Membrane</location>
        <topology evidence="1">Multi-pass membrane protein</topology>
    </subcellularLocation>
</comment>
<feature type="transmembrane region" description="Helical" evidence="5">
    <location>
        <begin position="335"/>
        <end position="355"/>
    </location>
</feature>
<feature type="transmembrane region" description="Helical" evidence="5">
    <location>
        <begin position="202"/>
        <end position="224"/>
    </location>
</feature>
<dbReference type="InterPro" id="IPR053153">
    <property type="entry name" value="APC_K+_Transporter"/>
</dbReference>
<dbReference type="AlphaFoldDB" id="A0A8J6NJ59"/>
<dbReference type="PANTHER" id="PTHR47704">
    <property type="entry name" value="POTASSIUM TRANSPORTER KIMA"/>
    <property type="match status" value="1"/>
</dbReference>
<feature type="transmembrane region" description="Helical" evidence="5">
    <location>
        <begin position="21"/>
        <end position="43"/>
    </location>
</feature>
<feature type="transmembrane region" description="Helical" evidence="5">
    <location>
        <begin position="49"/>
        <end position="71"/>
    </location>
</feature>
<dbReference type="EMBL" id="JACNJN010000078">
    <property type="protein sequence ID" value="MBC8334747.1"/>
    <property type="molecule type" value="Genomic_DNA"/>
</dbReference>
<feature type="transmembrane region" description="Helical" evidence="5">
    <location>
        <begin position="91"/>
        <end position="117"/>
    </location>
</feature>
<evidence type="ECO:0000256" key="4">
    <source>
        <dbReference type="ARBA" id="ARBA00023136"/>
    </source>
</evidence>
<keyword evidence="3 5" id="KW-1133">Transmembrane helix</keyword>
<feature type="transmembrane region" description="Helical" evidence="5">
    <location>
        <begin position="244"/>
        <end position="267"/>
    </location>
</feature>
<name>A0A8J6NJ59_9CHLR</name>
<dbReference type="PANTHER" id="PTHR47704:SF1">
    <property type="entry name" value="POTASSIUM TRANSPORTER KIMA"/>
    <property type="match status" value="1"/>
</dbReference>
<dbReference type="Pfam" id="PF13520">
    <property type="entry name" value="AA_permease_2"/>
    <property type="match status" value="1"/>
</dbReference>
<dbReference type="Gene3D" id="1.20.1740.10">
    <property type="entry name" value="Amino acid/polyamine transporter I"/>
    <property type="match status" value="1"/>
</dbReference>
<feature type="transmembrane region" description="Helical" evidence="5">
    <location>
        <begin position="287"/>
        <end position="308"/>
    </location>
</feature>
<feature type="transmembrane region" description="Helical" evidence="5">
    <location>
        <begin position="439"/>
        <end position="457"/>
    </location>
</feature>
<accession>A0A8J6NJ59</accession>
<dbReference type="Proteomes" id="UP000614469">
    <property type="component" value="Unassembled WGS sequence"/>
</dbReference>